<keyword evidence="2" id="KW-1185">Reference proteome</keyword>
<protein>
    <submittedName>
        <fullName evidence="1">Uncharacterized protein</fullName>
    </submittedName>
</protein>
<evidence type="ECO:0000313" key="1">
    <source>
        <dbReference type="EMBL" id="GAA3560104.1"/>
    </source>
</evidence>
<name>A0ABP6X485_9FLAO</name>
<dbReference type="EMBL" id="BAABCY010000027">
    <property type="protein sequence ID" value="GAA3560104.1"/>
    <property type="molecule type" value="Genomic_DNA"/>
</dbReference>
<evidence type="ECO:0000313" key="2">
    <source>
        <dbReference type="Proteomes" id="UP001500954"/>
    </source>
</evidence>
<accession>A0ABP6X485</accession>
<dbReference type="RefSeq" id="WP_345004601.1">
    <property type="nucleotide sequence ID" value="NZ_BAABCY010000027.1"/>
</dbReference>
<organism evidence="1 2">
    <name type="scientific">Snuella lapsa</name>
    <dbReference type="NCBI Taxonomy" id="870481"/>
    <lineage>
        <taxon>Bacteria</taxon>
        <taxon>Pseudomonadati</taxon>
        <taxon>Bacteroidota</taxon>
        <taxon>Flavobacteriia</taxon>
        <taxon>Flavobacteriales</taxon>
        <taxon>Flavobacteriaceae</taxon>
        <taxon>Snuella</taxon>
    </lineage>
</organism>
<dbReference type="Proteomes" id="UP001500954">
    <property type="component" value="Unassembled WGS sequence"/>
</dbReference>
<proteinExistence type="predicted"/>
<reference evidence="2" key="1">
    <citation type="journal article" date="2019" name="Int. J. Syst. Evol. Microbiol.">
        <title>The Global Catalogue of Microorganisms (GCM) 10K type strain sequencing project: providing services to taxonomists for standard genome sequencing and annotation.</title>
        <authorList>
            <consortium name="The Broad Institute Genomics Platform"/>
            <consortium name="The Broad Institute Genome Sequencing Center for Infectious Disease"/>
            <person name="Wu L."/>
            <person name="Ma J."/>
        </authorList>
    </citation>
    <scope>NUCLEOTIDE SEQUENCE [LARGE SCALE GENOMIC DNA]</scope>
    <source>
        <strain evidence="2">JCM 17111</strain>
    </source>
</reference>
<comment type="caution">
    <text evidence="1">The sequence shown here is derived from an EMBL/GenBank/DDBJ whole genome shotgun (WGS) entry which is preliminary data.</text>
</comment>
<gene>
    <name evidence="1" type="ORF">GCM10022395_08660</name>
</gene>
<sequence length="130" mass="14987">MEQRDLLKDQIEQLGKVLAKILSDFLGLKSKGQGSQKIEITDQRLLSELDIDIKMLADFTKKELKNYFIARKFTANHLEILSDYLNETGKVENALNKEEVKIRLRIAVELLEIADEISNTLSLDRINKKK</sequence>